<keyword evidence="3" id="KW-1185">Reference proteome</keyword>
<gene>
    <name evidence="2" type="ORF">A3Q56_03031</name>
</gene>
<dbReference type="AlphaFoldDB" id="A0A177B4N5"/>
<protein>
    <submittedName>
        <fullName evidence="2">Uncharacterized protein</fullName>
    </submittedName>
</protein>
<proteinExistence type="predicted"/>
<dbReference type="Proteomes" id="UP000078046">
    <property type="component" value="Unassembled WGS sequence"/>
</dbReference>
<accession>A0A177B4N5</accession>
<keyword evidence="1" id="KW-0175">Coiled coil</keyword>
<feature type="coiled-coil region" evidence="1">
    <location>
        <begin position="303"/>
        <end position="330"/>
    </location>
</feature>
<evidence type="ECO:0000313" key="3">
    <source>
        <dbReference type="Proteomes" id="UP000078046"/>
    </source>
</evidence>
<dbReference type="EMBL" id="LWCA01000314">
    <property type="protein sequence ID" value="OAF69238.1"/>
    <property type="molecule type" value="Genomic_DNA"/>
</dbReference>
<reference evidence="2 3" key="1">
    <citation type="submission" date="2016-04" db="EMBL/GenBank/DDBJ databases">
        <title>The genome of Intoshia linei affirms orthonectids as highly simplified spiralians.</title>
        <authorList>
            <person name="Mikhailov K.V."/>
            <person name="Slusarev G.S."/>
            <person name="Nikitin M.A."/>
            <person name="Logacheva M.D."/>
            <person name="Penin A."/>
            <person name="Aleoshin V."/>
            <person name="Panchin Y.V."/>
        </authorList>
    </citation>
    <scope>NUCLEOTIDE SEQUENCE [LARGE SCALE GENOMIC DNA]</scope>
    <source>
        <strain evidence="2">Intl2013</strain>
        <tissue evidence="2">Whole animal</tissue>
    </source>
</reference>
<organism evidence="2 3">
    <name type="scientific">Intoshia linei</name>
    <dbReference type="NCBI Taxonomy" id="1819745"/>
    <lineage>
        <taxon>Eukaryota</taxon>
        <taxon>Metazoa</taxon>
        <taxon>Spiralia</taxon>
        <taxon>Lophotrochozoa</taxon>
        <taxon>Mesozoa</taxon>
        <taxon>Orthonectida</taxon>
        <taxon>Rhopaluridae</taxon>
        <taxon>Intoshia</taxon>
    </lineage>
</organism>
<name>A0A177B4N5_9BILA</name>
<sequence length="564" mass="66526">MPSKTTENDWCVYTTKSTPKKNRQTLNNRLETNGKRLSKKCYKKDNNDYNSKHNNTNIKVTMRIEDKKLKYIETCVEKSICVENTDSKTFFAHFPSLLQVKSINNTQKKFIYPWNKISKITKIDVTPVINLNKLVSRTKKVNCDNEIAKKNSNDANNKHGLKKDRFINPWKKIPKIEDRPIVISDKLNENTNNTEKENKKDKNYVELQKLLKLANPWKIIENREKVSKRYNEPIGNLYKLSKKRNKTNNETNKQETICTEQKDLKKKREIITGEMLEKTEKITNDKITKSTEIKKWIIQPKELKELQLDIEKNKNNKSETNQNVNNYLETENLKKYDDYFSTSLKKLDKDKTIDKNVNDEINNNNTFFTDRPCNYDFTLNLPRCSISPIEKCEMVERINLNCSTIQDSENIDKPGKNNSFSKLHILKKEKGETANAGKSTVDYTISKVYWRCLNENESENLHQLNNTFFVNNKSFWNSSFLNQENGMGNFIIEKKYWYRQKTIDLEKSINNEPFQPLNTINSDILNQQNHTISTRKNETLNTHYDRLLNFILMEKLQLKPQEFA</sequence>
<comment type="caution">
    <text evidence="2">The sequence shown here is derived from an EMBL/GenBank/DDBJ whole genome shotgun (WGS) entry which is preliminary data.</text>
</comment>
<evidence type="ECO:0000256" key="1">
    <source>
        <dbReference type="SAM" id="Coils"/>
    </source>
</evidence>
<evidence type="ECO:0000313" key="2">
    <source>
        <dbReference type="EMBL" id="OAF69238.1"/>
    </source>
</evidence>